<dbReference type="Pfam" id="PF03595">
    <property type="entry name" value="SLAC1"/>
    <property type="match status" value="1"/>
</dbReference>
<keyword evidence="10" id="KW-1185">Reference proteome</keyword>
<evidence type="ECO:0000256" key="6">
    <source>
        <dbReference type="ARBA" id="ARBA00022989"/>
    </source>
</evidence>
<dbReference type="PANTHER" id="PTHR31686:SF1">
    <property type="entry name" value="SULFITE EFFLUX PUMP SSU1"/>
    <property type="match status" value="1"/>
</dbReference>
<dbReference type="CDD" id="cd09319">
    <property type="entry name" value="TDT_like_1"/>
    <property type="match status" value="1"/>
</dbReference>
<protein>
    <submittedName>
        <fullName evidence="9">Tellurite resistance protein permease</fullName>
    </submittedName>
</protein>
<dbReference type="GO" id="GO:0000319">
    <property type="term" value="F:sulfite transmembrane transporter activity"/>
    <property type="evidence" value="ECO:0007669"/>
    <property type="project" value="TreeGrafter"/>
</dbReference>
<dbReference type="AlphaFoldDB" id="A0A4P7ICI2"/>
<dbReference type="EMBL" id="CP038436">
    <property type="protein sequence ID" value="QBX54786.1"/>
    <property type="molecule type" value="Genomic_DNA"/>
</dbReference>
<accession>A0A4P7ICI2</accession>
<comment type="similarity">
    <text evidence="2">Belongs to the tellurite-resistance/dicarboxylate transporter (TDT) family.</text>
</comment>
<evidence type="ECO:0000256" key="3">
    <source>
        <dbReference type="ARBA" id="ARBA00022448"/>
    </source>
</evidence>
<dbReference type="GO" id="GO:0005886">
    <property type="term" value="C:plasma membrane"/>
    <property type="evidence" value="ECO:0007669"/>
    <property type="project" value="UniProtKB-SubCell"/>
</dbReference>
<dbReference type="PANTHER" id="PTHR31686">
    <property type="match status" value="1"/>
</dbReference>
<comment type="subcellular location">
    <subcellularLocation>
        <location evidence="1">Cell membrane</location>
        <topology evidence="1">Multi-pass membrane protein</topology>
    </subcellularLocation>
</comment>
<gene>
    <name evidence="9" type="ORF">EXE58_04430</name>
</gene>
<feature type="transmembrane region" description="Helical" evidence="8">
    <location>
        <begin position="15"/>
        <end position="32"/>
    </location>
</feature>
<keyword evidence="4" id="KW-1003">Cell membrane</keyword>
<feature type="transmembrane region" description="Helical" evidence="8">
    <location>
        <begin position="281"/>
        <end position="302"/>
    </location>
</feature>
<dbReference type="KEGG" id="nsn:EXE58_04430"/>
<evidence type="ECO:0000256" key="1">
    <source>
        <dbReference type="ARBA" id="ARBA00004651"/>
    </source>
</evidence>
<evidence type="ECO:0000256" key="8">
    <source>
        <dbReference type="SAM" id="Phobius"/>
    </source>
</evidence>
<dbReference type="OrthoDB" id="958273at2"/>
<evidence type="ECO:0000313" key="10">
    <source>
        <dbReference type="Proteomes" id="UP000294853"/>
    </source>
</evidence>
<evidence type="ECO:0000256" key="4">
    <source>
        <dbReference type="ARBA" id="ARBA00022475"/>
    </source>
</evidence>
<evidence type="ECO:0000256" key="5">
    <source>
        <dbReference type="ARBA" id="ARBA00022692"/>
    </source>
</evidence>
<reference evidence="9 10" key="1">
    <citation type="submission" date="2019-03" db="EMBL/GenBank/DDBJ databases">
        <title>Three New Species of Nocardioides, Nocardioides euryhalodurans sp. nov., Nocardioides seonyuensis sp. nov. and Nocardioides eburneoflavus sp. nov. Iolated from Soil.</title>
        <authorList>
            <person name="Roh S.G."/>
            <person name="Lee C."/>
            <person name="Kim M.-K."/>
            <person name="Kim S.B."/>
        </authorList>
    </citation>
    <scope>NUCLEOTIDE SEQUENCE [LARGE SCALE GENOMIC DNA]</scope>
    <source>
        <strain evidence="9 10">MMS17-SY207-3</strain>
    </source>
</reference>
<organism evidence="9 10">
    <name type="scientific">Nocardioides seonyuensis</name>
    <dbReference type="NCBI Taxonomy" id="2518371"/>
    <lineage>
        <taxon>Bacteria</taxon>
        <taxon>Bacillati</taxon>
        <taxon>Actinomycetota</taxon>
        <taxon>Actinomycetes</taxon>
        <taxon>Propionibacteriales</taxon>
        <taxon>Nocardioidaceae</taxon>
        <taxon>Nocardioides</taxon>
    </lineage>
</organism>
<dbReference type="InterPro" id="IPR051629">
    <property type="entry name" value="Sulfite_efflux_TDT"/>
</dbReference>
<dbReference type="RefSeq" id="WP_135266755.1">
    <property type="nucleotide sequence ID" value="NZ_CP038436.1"/>
</dbReference>
<feature type="transmembrane region" description="Helical" evidence="8">
    <location>
        <begin position="76"/>
        <end position="94"/>
    </location>
</feature>
<keyword evidence="6 8" id="KW-1133">Transmembrane helix</keyword>
<feature type="transmembrane region" description="Helical" evidence="8">
    <location>
        <begin position="174"/>
        <end position="201"/>
    </location>
</feature>
<feature type="transmembrane region" description="Helical" evidence="8">
    <location>
        <begin position="244"/>
        <end position="269"/>
    </location>
</feature>
<evidence type="ECO:0000256" key="7">
    <source>
        <dbReference type="ARBA" id="ARBA00023136"/>
    </source>
</evidence>
<feature type="transmembrane region" description="Helical" evidence="8">
    <location>
        <begin position="314"/>
        <end position="334"/>
    </location>
</feature>
<dbReference type="Gene3D" id="1.50.10.150">
    <property type="entry name" value="Voltage-dependent anion channel"/>
    <property type="match status" value="1"/>
</dbReference>
<feature type="transmembrane region" description="Helical" evidence="8">
    <location>
        <begin position="44"/>
        <end position="64"/>
    </location>
</feature>
<evidence type="ECO:0000313" key="9">
    <source>
        <dbReference type="EMBL" id="QBX54786.1"/>
    </source>
</evidence>
<dbReference type="InterPro" id="IPR038665">
    <property type="entry name" value="Voltage-dep_anion_channel_sf"/>
</dbReference>
<feature type="transmembrane region" description="Helical" evidence="8">
    <location>
        <begin position="101"/>
        <end position="125"/>
    </location>
</feature>
<sequence>MPALDQLRESVRTLTPGYFALVMASGIVSIGLEQRGLTVLSRLLFGVAVVSYVVLVLLNAWRFVSFRADIVGDFRAPRRAFGFFTFVAGTNVLGTRAAGEGWYAATAVLLAVAATVWLVLGYVIPWSAVLSASERPVVALANGTWFIWVVASQSVAVAATTLENEFVGARQELAILAVLSWSVGVFLYAASAIIVSLRIMLYPLAPEELDPPYWVSMGAVAITVVAGAQIAGMESAPMVDATRALIAGLSVVFWAFATWLIPVLVAAGVWRHHVRRVPLRYVATLWSIVFPLGMYSVAGMYLGRVDDLPIVEAIGSAWLWVAVAAWVVVGISMLRHVMLGLVGRLDQ</sequence>
<evidence type="ECO:0000256" key="2">
    <source>
        <dbReference type="ARBA" id="ARBA00008566"/>
    </source>
</evidence>
<proteinExistence type="inferred from homology"/>
<name>A0A4P7ICI2_9ACTN</name>
<feature type="transmembrane region" description="Helical" evidence="8">
    <location>
        <begin position="145"/>
        <end position="162"/>
    </location>
</feature>
<feature type="transmembrane region" description="Helical" evidence="8">
    <location>
        <begin position="213"/>
        <end position="232"/>
    </location>
</feature>
<dbReference type="InterPro" id="IPR004695">
    <property type="entry name" value="SLAC1/Mae1/Ssu1/TehA"/>
</dbReference>
<keyword evidence="7 8" id="KW-0472">Membrane</keyword>
<dbReference type="Proteomes" id="UP000294853">
    <property type="component" value="Chromosome"/>
</dbReference>
<keyword evidence="3" id="KW-0813">Transport</keyword>
<keyword evidence="5 8" id="KW-0812">Transmembrane</keyword>